<comment type="caution">
    <text evidence="2">The sequence shown here is derived from an EMBL/GenBank/DDBJ whole genome shotgun (WGS) entry which is preliminary data.</text>
</comment>
<evidence type="ECO:0000256" key="1">
    <source>
        <dbReference type="SAM" id="MobiDB-lite"/>
    </source>
</evidence>
<evidence type="ECO:0000313" key="3">
    <source>
        <dbReference type="Proteomes" id="UP001432027"/>
    </source>
</evidence>
<name>A0AAV5U2L4_9BILA</name>
<feature type="non-terminal residue" evidence="2">
    <location>
        <position position="1"/>
    </location>
</feature>
<gene>
    <name evidence="2" type="ORF">PENTCL1PPCAC_23265</name>
</gene>
<reference evidence="2" key="1">
    <citation type="submission" date="2023-10" db="EMBL/GenBank/DDBJ databases">
        <title>Genome assembly of Pristionchus species.</title>
        <authorList>
            <person name="Yoshida K."/>
            <person name="Sommer R.J."/>
        </authorList>
    </citation>
    <scope>NUCLEOTIDE SEQUENCE</scope>
    <source>
        <strain evidence="2">RS0144</strain>
    </source>
</reference>
<keyword evidence="3" id="KW-1185">Reference proteome</keyword>
<feature type="region of interest" description="Disordered" evidence="1">
    <location>
        <begin position="63"/>
        <end position="127"/>
    </location>
</feature>
<protein>
    <submittedName>
        <fullName evidence="2">Uncharacterized protein</fullName>
    </submittedName>
</protein>
<dbReference type="Proteomes" id="UP001432027">
    <property type="component" value="Unassembled WGS sequence"/>
</dbReference>
<feature type="region of interest" description="Disordered" evidence="1">
    <location>
        <begin position="1"/>
        <end position="24"/>
    </location>
</feature>
<organism evidence="2 3">
    <name type="scientific">Pristionchus entomophagus</name>
    <dbReference type="NCBI Taxonomy" id="358040"/>
    <lineage>
        <taxon>Eukaryota</taxon>
        <taxon>Metazoa</taxon>
        <taxon>Ecdysozoa</taxon>
        <taxon>Nematoda</taxon>
        <taxon>Chromadorea</taxon>
        <taxon>Rhabditida</taxon>
        <taxon>Rhabditina</taxon>
        <taxon>Diplogasteromorpha</taxon>
        <taxon>Diplogasteroidea</taxon>
        <taxon>Neodiplogasteridae</taxon>
        <taxon>Pristionchus</taxon>
    </lineage>
</organism>
<evidence type="ECO:0000313" key="2">
    <source>
        <dbReference type="EMBL" id="GMT01091.1"/>
    </source>
</evidence>
<proteinExistence type="predicted"/>
<sequence length="127" mass="13401">ISSHGLQARPPDWQGNVLNGEEKGIPLNITMPTIPPMKLSKEERGIPLKITIPPMKLPIMELPNPGKATTANPKGDEVVATEGDQPTPKITVVDPLNSGKATTANPKGDEVVATEGDQPTPKASIVE</sequence>
<dbReference type="EMBL" id="BTSX01000005">
    <property type="protein sequence ID" value="GMT01091.1"/>
    <property type="molecule type" value="Genomic_DNA"/>
</dbReference>
<feature type="non-terminal residue" evidence="2">
    <location>
        <position position="127"/>
    </location>
</feature>
<accession>A0AAV5U2L4</accession>
<dbReference type="AlphaFoldDB" id="A0AAV5U2L4"/>